<dbReference type="Proteomes" id="UP000076079">
    <property type="component" value="Chromosome"/>
</dbReference>
<evidence type="ECO:0008006" key="4">
    <source>
        <dbReference type="Google" id="ProtNLM"/>
    </source>
</evidence>
<feature type="transmembrane region" description="Helical" evidence="1">
    <location>
        <begin position="185"/>
        <end position="208"/>
    </location>
</feature>
<gene>
    <name evidence="2" type="ORF">LuPra_01908</name>
</gene>
<feature type="transmembrane region" description="Helical" evidence="1">
    <location>
        <begin position="351"/>
        <end position="369"/>
    </location>
</feature>
<dbReference type="OrthoDB" id="3496044at2"/>
<feature type="transmembrane region" description="Helical" evidence="1">
    <location>
        <begin position="159"/>
        <end position="179"/>
    </location>
</feature>
<feature type="transmembrane region" description="Helical" evidence="1">
    <location>
        <begin position="462"/>
        <end position="483"/>
    </location>
</feature>
<sequence>MTSDQASVSTAQLPATHGELPPWEVADLPAPPPLSLRNVFKVIGPGAIMAATSIGGGEWLVGPAAAVKYSANIFLIATIAIALQVLFNLEAVRYTLYTGEPIYGGIMRLKPGPRFWAGSYTVFGFLQLGWPALAGSAAATLMGAWMGRMAGAPEQGTQGWIAVALILACVLILSFGGTIERMLEYFAWTMLGVVFVFLLFINIVFVPLSHWWETFRGFFSFSGMPHPIDWGLIGALAATAGSGGIGNLTVTNWLRDKGFGMGATVGAIPSAVGGHQIVLSHVGTVFPATPANLARWREWLRYVHIDQIAVWGLFCFLGMFLNVNLATAVIPQGTDLQGLAAGAYQAEYLSRIWPGFWFLTLFNGFWILFKTQLGNTDILVRTITDALWMSSPRARAASSVRTIYYGILVIFSIWGVLVIRSASPFQLFKILANMAGIVLMIAGVQIFLVNRRFLPRAVRPPLWREAGLLLCSAFYAFFAFFVVRDVLRSLF</sequence>
<proteinExistence type="predicted"/>
<dbReference type="STRING" id="1855912.LuPra_01908"/>
<evidence type="ECO:0000313" key="3">
    <source>
        <dbReference type="Proteomes" id="UP000076079"/>
    </source>
</evidence>
<feature type="transmembrane region" description="Helical" evidence="1">
    <location>
        <begin position="428"/>
        <end position="450"/>
    </location>
</feature>
<feature type="transmembrane region" description="Helical" evidence="1">
    <location>
        <begin position="69"/>
        <end position="87"/>
    </location>
</feature>
<dbReference type="NCBIfam" id="NF037982">
    <property type="entry name" value="Nramp_1"/>
    <property type="match status" value="1"/>
</dbReference>
<evidence type="ECO:0000256" key="1">
    <source>
        <dbReference type="SAM" id="Phobius"/>
    </source>
</evidence>
<reference evidence="2 3" key="1">
    <citation type="journal article" date="2016" name="Genome Announc.">
        <title>First Complete Genome Sequence of a Subdivision 6 Acidobacterium Strain.</title>
        <authorList>
            <person name="Huang S."/>
            <person name="Vieira S."/>
            <person name="Bunk B."/>
            <person name="Riedel T."/>
            <person name="Sproer C."/>
            <person name="Overmann J."/>
        </authorList>
    </citation>
    <scope>NUCLEOTIDE SEQUENCE [LARGE SCALE GENOMIC DNA]</scope>
    <source>
        <strain evidence="3">DSM 100886 HEG_-6_39</strain>
    </source>
</reference>
<dbReference type="EMBL" id="CP015136">
    <property type="protein sequence ID" value="AMY08704.1"/>
    <property type="molecule type" value="Genomic_DNA"/>
</dbReference>
<name>A0A143PLP5_LUTPR</name>
<accession>A0A143PLP5</accession>
<feature type="transmembrane region" description="Helical" evidence="1">
    <location>
        <begin position="308"/>
        <end position="331"/>
    </location>
</feature>
<dbReference type="KEGG" id="abac:LuPra_01908"/>
<feature type="transmembrane region" description="Helical" evidence="1">
    <location>
        <begin position="403"/>
        <end position="422"/>
    </location>
</feature>
<keyword evidence="3" id="KW-1185">Reference proteome</keyword>
<dbReference type="AlphaFoldDB" id="A0A143PLP5"/>
<reference evidence="3" key="2">
    <citation type="submission" date="2016-04" db="EMBL/GenBank/DDBJ databases">
        <title>First Complete Genome Sequence of a Subdivision 6 Acidobacterium.</title>
        <authorList>
            <person name="Huang S."/>
            <person name="Vieira S."/>
            <person name="Bunk B."/>
            <person name="Riedel T."/>
            <person name="Sproeer C."/>
            <person name="Overmann J."/>
        </authorList>
    </citation>
    <scope>NUCLEOTIDE SEQUENCE [LARGE SCALE GENOMIC DNA]</scope>
    <source>
        <strain evidence="3">DSM 100886 HEG_-6_39</strain>
    </source>
</reference>
<keyword evidence="1" id="KW-0472">Membrane</keyword>
<keyword evidence="1" id="KW-1133">Transmembrane helix</keyword>
<keyword evidence="1" id="KW-0812">Transmembrane</keyword>
<dbReference type="RefSeq" id="WP_110170521.1">
    <property type="nucleotide sequence ID" value="NZ_CP015136.1"/>
</dbReference>
<evidence type="ECO:0000313" key="2">
    <source>
        <dbReference type="EMBL" id="AMY08704.1"/>
    </source>
</evidence>
<organism evidence="2 3">
    <name type="scientific">Luteitalea pratensis</name>
    <dbReference type="NCBI Taxonomy" id="1855912"/>
    <lineage>
        <taxon>Bacteria</taxon>
        <taxon>Pseudomonadati</taxon>
        <taxon>Acidobacteriota</taxon>
        <taxon>Vicinamibacteria</taxon>
        <taxon>Vicinamibacterales</taxon>
        <taxon>Vicinamibacteraceae</taxon>
        <taxon>Luteitalea</taxon>
    </lineage>
</organism>
<protein>
    <recommendedName>
        <fullName evidence="4">Manganese transport protein MntH</fullName>
    </recommendedName>
</protein>